<organism evidence="7 8">
    <name type="scientific">Bombilactobacillus mellis</name>
    <dbReference type="NCBI Taxonomy" id="1218508"/>
    <lineage>
        <taxon>Bacteria</taxon>
        <taxon>Bacillati</taxon>
        <taxon>Bacillota</taxon>
        <taxon>Bacilli</taxon>
        <taxon>Lactobacillales</taxon>
        <taxon>Lactobacillaceae</taxon>
        <taxon>Bombilactobacillus</taxon>
    </lineage>
</organism>
<keyword evidence="3 5" id="KW-0288">FMN</keyword>
<name>A0A0F4KPW7_9LACO</name>
<dbReference type="AlphaFoldDB" id="A0A0F4KPW7"/>
<dbReference type="EMBL" id="JXBZ01000009">
    <property type="protein sequence ID" value="KJY48430.1"/>
    <property type="molecule type" value="Genomic_DNA"/>
</dbReference>
<dbReference type="InterPro" id="IPR016446">
    <property type="entry name" value="Flavin_OxRdtase_Frp"/>
</dbReference>
<dbReference type="Proteomes" id="UP000033695">
    <property type="component" value="Unassembled WGS sequence"/>
</dbReference>
<dbReference type="GO" id="GO:0016491">
    <property type="term" value="F:oxidoreductase activity"/>
    <property type="evidence" value="ECO:0007669"/>
    <property type="project" value="UniProtKB-UniRule"/>
</dbReference>
<dbReference type="OrthoDB" id="9775805at2"/>
<keyword evidence="4 5" id="KW-0560">Oxidoreductase</keyword>
<comment type="caution">
    <text evidence="7">The sequence shown here is derived from an EMBL/GenBank/DDBJ whole genome shotgun (WGS) entry which is preliminary data.</text>
</comment>
<dbReference type="Gene3D" id="3.40.109.10">
    <property type="entry name" value="NADH Oxidase"/>
    <property type="match status" value="1"/>
</dbReference>
<dbReference type="Pfam" id="PF00881">
    <property type="entry name" value="Nitroreductase"/>
    <property type="match status" value="1"/>
</dbReference>
<dbReference type="HOGENOM" id="CLU_070764_0_2_9"/>
<reference evidence="7 8" key="1">
    <citation type="submission" date="2014-12" db="EMBL/GenBank/DDBJ databases">
        <title>Comparative genomics of the lactic acid bacteria isolated from the honey bee gut.</title>
        <authorList>
            <person name="Ellegaard K.M."/>
            <person name="Tamarit D."/>
            <person name="Javelind E."/>
            <person name="Olofsson T."/>
            <person name="Andersson S.G."/>
            <person name="Vasquez A."/>
        </authorList>
    </citation>
    <scope>NUCLEOTIDE SEQUENCE [LARGE SCALE GENOMIC DNA]</scope>
    <source>
        <strain evidence="7 8">Hon2</strain>
    </source>
</reference>
<dbReference type="CDD" id="cd02146">
    <property type="entry name" value="NfsA-like"/>
    <property type="match status" value="1"/>
</dbReference>
<evidence type="ECO:0000256" key="2">
    <source>
        <dbReference type="ARBA" id="ARBA00022630"/>
    </source>
</evidence>
<evidence type="ECO:0000313" key="7">
    <source>
        <dbReference type="EMBL" id="KJY48430.1"/>
    </source>
</evidence>
<dbReference type="STRING" id="1218508.JG29_14910"/>
<accession>A0A0F4KPW7</accession>
<evidence type="ECO:0000256" key="1">
    <source>
        <dbReference type="ARBA" id="ARBA00008366"/>
    </source>
</evidence>
<gene>
    <name evidence="7" type="ORF">JG29_14910</name>
</gene>
<dbReference type="InterPro" id="IPR029479">
    <property type="entry name" value="Nitroreductase"/>
</dbReference>
<dbReference type="PANTHER" id="PTHR43425:SF2">
    <property type="entry name" value="OXYGEN-INSENSITIVE NADPH NITROREDUCTASE"/>
    <property type="match status" value="1"/>
</dbReference>
<evidence type="ECO:0000313" key="8">
    <source>
        <dbReference type="Proteomes" id="UP000033695"/>
    </source>
</evidence>
<dbReference type="SUPFAM" id="SSF55469">
    <property type="entry name" value="FMN-dependent nitroreductase-like"/>
    <property type="match status" value="1"/>
</dbReference>
<feature type="domain" description="Nitroreductase" evidence="6">
    <location>
        <begin position="10"/>
        <end position="163"/>
    </location>
</feature>
<dbReference type="InterPro" id="IPR000415">
    <property type="entry name" value="Nitroreductase-like"/>
</dbReference>
<keyword evidence="8" id="KW-1185">Reference proteome</keyword>
<evidence type="ECO:0000256" key="4">
    <source>
        <dbReference type="ARBA" id="ARBA00023002"/>
    </source>
</evidence>
<proteinExistence type="inferred from homology"/>
<dbReference type="RefSeq" id="WP_045923313.1">
    <property type="nucleotide sequence ID" value="NZ_JBHTHW010000005.1"/>
</dbReference>
<sequence>MENSTLQLLLQRRTIRAFKAQTLTAEQVQTLMEVAQHTATSNFWQQSSFIHVTDPQIRAQIREITAQNYVGANGDLFIFVADLYRNQQIRQEKGLDDGVLHNTDLFLQAVEDTVLAIQNVTTAAESMGLGCVFLGSVQNDAQKMIELLKLPQLTFPLLGLQVGIPNQEPQLKPRLPLQFRTFENSYDYHYHLDDLKDYDQVVHTYYDLRDANRRIDTFTHQIATKLSQSTAKRDQIGKVLHQQGLCLK</sequence>
<keyword evidence="5" id="KW-0521">NADP</keyword>
<dbReference type="PIRSF" id="PIRSF005426">
    <property type="entry name" value="Frp"/>
    <property type="match status" value="1"/>
</dbReference>
<dbReference type="PATRIC" id="fig|1218508.4.peg.1482"/>
<evidence type="ECO:0000259" key="6">
    <source>
        <dbReference type="Pfam" id="PF00881"/>
    </source>
</evidence>
<evidence type="ECO:0000256" key="3">
    <source>
        <dbReference type="ARBA" id="ARBA00022643"/>
    </source>
</evidence>
<comment type="similarity">
    <text evidence="1 5">Belongs to the flavin oxidoreductase frp family.</text>
</comment>
<protein>
    <submittedName>
        <fullName evidence="7">Nitroreductase</fullName>
    </submittedName>
</protein>
<dbReference type="PANTHER" id="PTHR43425">
    <property type="entry name" value="OXYGEN-INSENSITIVE NADPH NITROREDUCTASE"/>
    <property type="match status" value="1"/>
</dbReference>
<evidence type="ECO:0000256" key="5">
    <source>
        <dbReference type="PIRNR" id="PIRNR005426"/>
    </source>
</evidence>
<keyword evidence="2 5" id="KW-0285">Flavoprotein</keyword>